<dbReference type="EnsemblProtists" id="PYU1_T006697">
    <property type="protein sequence ID" value="PYU1_T006697"/>
    <property type="gene ID" value="PYU1_G006685"/>
</dbReference>
<evidence type="ECO:0000313" key="1">
    <source>
        <dbReference type="EnsemblProtists" id="PYU1_T006697"/>
    </source>
</evidence>
<sequence>MNTWKQWHPAARAHLRPLTAAVIVSRDVRPPLDALPHVVARISACLDFSDLRFWRIPRACAQGDLRLLRRIALKQPADEDPTYKMYLFNRGLVEAVTRDQLDIVEWLCDEYCPTGWITMGVETACALGRLQMLQWIFTSHRRRILWTSAFADRAAEQGHVHVLEWLCPLASNDSSASLLLPSVDAINSAAQRGHFHVVKWYHECGGGSEALNSGVLRSAIAGGHLEIAQFLHGRGYELDVDNGIDYAASSGNVAVVEWLHALSITGWTENAIDSAAERGHLAMIQWLHDTILPECTQDAMDHAARNGHFDVVQWLHKNRTEGCTKNAMNWAAGEGHLHIVQWLHENRRQGCLHAAMDLAATNGHLHVVKWLHTHRKEGCTRRAMDGAAQNGHLAMAKWLHENRSEGCTKKAMDQAAANGHLEVVQWLHETRLEGCTSQAMNLAASSNHLHVVKWLHGNRHEGCTKAGMDRAGSCEMAQWLHENRSEGCTTEAMETAIERGDFELVQYLHANRTEGCSDSVAHKLGDQSVELFLWLTEHYRAKLRPEILRRAFQYRPTLSALVGLRAEIST</sequence>
<reference evidence="2" key="2">
    <citation type="submission" date="2010-04" db="EMBL/GenBank/DDBJ databases">
        <authorList>
            <person name="Buell R."/>
            <person name="Hamilton J."/>
            <person name="Hostetler J."/>
        </authorList>
    </citation>
    <scope>NUCLEOTIDE SEQUENCE [LARGE SCALE GENOMIC DNA]</scope>
    <source>
        <strain evidence="2">DAOM:BR144</strain>
    </source>
</reference>
<evidence type="ECO:0000313" key="2">
    <source>
        <dbReference type="Proteomes" id="UP000019132"/>
    </source>
</evidence>
<keyword evidence="2" id="KW-1185">Reference proteome</keyword>
<protein>
    <submittedName>
        <fullName evidence="1">Uncharacterized protein</fullName>
    </submittedName>
</protein>
<name>K3WP05_GLOUD</name>
<dbReference type="Proteomes" id="UP000019132">
    <property type="component" value="Unassembled WGS sequence"/>
</dbReference>
<accession>K3WP05</accession>
<proteinExistence type="predicted"/>
<dbReference type="InterPro" id="IPR036770">
    <property type="entry name" value="Ankyrin_rpt-contain_sf"/>
</dbReference>
<organism evidence="1 2">
    <name type="scientific">Globisporangium ultimum (strain ATCC 200006 / CBS 805.95 / DAOM BR144)</name>
    <name type="common">Pythium ultimum</name>
    <dbReference type="NCBI Taxonomy" id="431595"/>
    <lineage>
        <taxon>Eukaryota</taxon>
        <taxon>Sar</taxon>
        <taxon>Stramenopiles</taxon>
        <taxon>Oomycota</taxon>
        <taxon>Peronosporomycetes</taxon>
        <taxon>Pythiales</taxon>
        <taxon>Pythiaceae</taxon>
        <taxon>Globisporangium</taxon>
    </lineage>
</organism>
<dbReference type="EMBL" id="GL376635">
    <property type="status" value="NOT_ANNOTATED_CDS"/>
    <property type="molecule type" value="Genomic_DNA"/>
</dbReference>
<dbReference type="STRING" id="431595.K3WP05"/>
<dbReference type="PANTHER" id="PTHR46586">
    <property type="entry name" value="ANKYRIN REPEAT-CONTAINING PROTEIN"/>
    <property type="match status" value="1"/>
</dbReference>
<dbReference type="InterPro" id="IPR052050">
    <property type="entry name" value="SecEffector_AnkRepeat"/>
</dbReference>
<dbReference type="InterPro" id="IPR002110">
    <property type="entry name" value="Ankyrin_rpt"/>
</dbReference>
<reference evidence="2" key="1">
    <citation type="journal article" date="2010" name="Genome Biol.">
        <title>Genome sequence of the necrotrophic plant pathogen Pythium ultimum reveals original pathogenicity mechanisms and effector repertoire.</title>
        <authorList>
            <person name="Levesque C.A."/>
            <person name="Brouwer H."/>
            <person name="Cano L."/>
            <person name="Hamilton J.P."/>
            <person name="Holt C."/>
            <person name="Huitema E."/>
            <person name="Raffaele S."/>
            <person name="Robideau G.P."/>
            <person name="Thines M."/>
            <person name="Win J."/>
            <person name="Zerillo M.M."/>
            <person name="Beakes G.W."/>
            <person name="Boore J.L."/>
            <person name="Busam D."/>
            <person name="Dumas B."/>
            <person name="Ferriera S."/>
            <person name="Fuerstenberg S.I."/>
            <person name="Gachon C.M."/>
            <person name="Gaulin E."/>
            <person name="Govers F."/>
            <person name="Grenville-Briggs L."/>
            <person name="Horner N."/>
            <person name="Hostetler J."/>
            <person name="Jiang R.H."/>
            <person name="Johnson J."/>
            <person name="Krajaejun T."/>
            <person name="Lin H."/>
            <person name="Meijer H.J."/>
            <person name="Moore B."/>
            <person name="Morris P."/>
            <person name="Phuntmart V."/>
            <person name="Puiu D."/>
            <person name="Shetty J."/>
            <person name="Stajich J.E."/>
            <person name="Tripathy S."/>
            <person name="Wawra S."/>
            <person name="van West P."/>
            <person name="Whitty B.R."/>
            <person name="Coutinho P.M."/>
            <person name="Henrissat B."/>
            <person name="Martin F."/>
            <person name="Thomas P.D."/>
            <person name="Tyler B.M."/>
            <person name="De Vries R.P."/>
            <person name="Kamoun S."/>
            <person name="Yandell M."/>
            <person name="Tisserat N."/>
            <person name="Buell C.R."/>
        </authorList>
    </citation>
    <scope>NUCLEOTIDE SEQUENCE</scope>
    <source>
        <strain evidence="2">DAOM:BR144</strain>
    </source>
</reference>
<dbReference type="SUPFAM" id="SSF48403">
    <property type="entry name" value="Ankyrin repeat"/>
    <property type="match status" value="1"/>
</dbReference>
<dbReference type="VEuPathDB" id="FungiDB:PYU1_G006685"/>
<dbReference type="AlphaFoldDB" id="K3WP05"/>
<dbReference type="Pfam" id="PF12796">
    <property type="entry name" value="Ank_2"/>
    <property type="match status" value="1"/>
</dbReference>
<reference evidence="1" key="3">
    <citation type="submission" date="2015-02" db="UniProtKB">
        <authorList>
            <consortium name="EnsemblProtists"/>
        </authorList>
    </citation>
    <scope>IDENTIFICATION</scope>
    <source>
        <strain evidence="1">DAOM BR144</strain>
    </source>
</reference>
<dbReference type="Gene3D" id="1.25.40.20">
    <property type="entry name" value="Ankyrin repeat-containing domain"/>
    <property type="match status" value="2"/>
</dbReference>
<dbReference type="InParanoid" id="K3WP05"/>
<dbReference type="HOGENOM" id="CLU_014745_2_2_1"/>
<dbReference type="Pfam" id="PF13637">
    <property type="entry name" value="Ank_4"/>
    <property type="match status" value="2"/>
</dbReference>
<dbReference type="PANTHER" id="PTHR46586:SF3">
    <property type="entry name" value="ANKYRIN REPEAT-CONTAINING PROTEIN"/>
    <property type="match status" value="1"/>
</dbReference>